<reference evidence="6" key="2">
    <citation type="submission" date="2020-06" db="EMBL/GenBank/DDBJ databases">
        <authorList>
            <person name="Sheffer M."/>
        </authorList>
    </citation>
    <scope>NUCLEOTIDE SEQUENCE</scope>
</reference>
<dbReference type="GO" id="GO:0005886">
    <property type="term" value="C:plasma membrane"/>
    <property type="evidence" value="ECO:0007669"/>
    <property type="project" value="TreeGrafter"/>
</dbReference>
<dbReference type="PANTHER" id="PTHR47537">
    <property type="entry name" value="CUBILIN"/>
    <property type="match status" value="1"/>
</dbReference>
<organism evidence="6 7">
    <name type="scientific">Argiope bruennichi</name>
    <name type="common">Wasp spider</name>
    <name type="synonym">Aranea bruennichi</name>
    <dbReference type="NCBI Taxonomy" id="94029"/>
    <lineage>
        <taxon>Eukaryota</taxon>
        <taxon>Metazoa</taxon>
        <taxon>Ecdysozoa</taxon>
        <taxon>Arthropoda</taxon>
        <taxon>Chelicerata</taxon>
        <taxon>Arachnida</taxon>
        <taxon>Araneae</taxon>
        <taxon>Araneomorphae</taxon>
        <taxon>Entelegynae</taxon>
        <taxon>Araneoidea</taxon>
        <taxon>Araneidae</taxon>
        <taxon>Argiope</taxon>
    </lineage>
</organism>
<dbReference type="Pfam" id="PF25090">
    <property type="entry name" value="DUF7805"/>
    <property type="match status" value="1"/>
</dbReference>
<dbReference type="InterPro" id="IPR002172">
    <property type="entry name" value="LDrepeatLR_classA_rpt"/>
</dbReference>
<evidence type="ECO:0000256" key="3">
    <source>
        <dbReference type="SAM" id="MobiDB-lite"/>
    </source>
</evidence>
<dbReference type="Pfam" id="PF00057">
    <property type="entry name" value="Ldl_recept_a"/>
    <property type="match status" value="1"/>
</dbReference>
<comment type="caution">
    <text evidence="2">Lacks conserved residue(s) required for the propagation of feature annotation.</text>
</comment>
<gene>
    <name evidence="6" type="ORF">HNY73_003169</name>
</gene>
<sequence length="1204" mass="134824">MGKSESRVDRGPAIPAPQPSIPQAHNSHCHGNEKHLLPPVTSPKVPLGMKGGSQTLWANSGISLLIFGVEDVILKVVTMQCLLFLLVASWTGWGVAVPPSPCKSWEFQCDNDRCITRNRFCDGTDDCGDGSDEPAGCTNCNQTLMGEVGAKYPLRITEPIQRNLPFVCKLHLVAGGGSTLGERLEITFLSFQIGSLTLDRNGTEDKLTCRRGHLRLSESHDDIFLGDDGFRHPGSTLRSQQTRGFSQLISAFKEPPTRQLSTLYDLTAGMEPDFGLFCGSLLASDLGVAFYSSGNNVTLSVYLPPRSSVGTASMIGSFGLYLTYRFLSPVPAKPPSNADSESPSLHFGNVVAHSYCDRAFVNCDRKKCLIQSPNFPGLYLRNFTCNYFLRQDYVPPGKRARIIVYQANEYKISVNTGSSLSRSDSRKAINQGGLTTDCAGDVVRIYDRIDTDKGGGKHLLTEFCESGSLTDVVSSGPEMLVQLYSAPSNLLYESRLELEIRVEFLDANDTIGEFSFNKNAECFIHIDSSTTRSGIIRSPSHSVPKNTTCIAKLAGNPSQKIWLYFVSYFVKDHGTLGFDHHPSSTEFQSRVPHGDTCDISSLQLIFESLNKTHPLIKEKVSHKFCEATLPVMCTRTADYENFVPKRPCMPPTESYLSIGSEVLLKYTLVMRRPNVVSSLSASSFVIRYEFVNFEPSVEKDSKQNICGRNISSATAASGILFSPNNVFFYGRGGKENLSCEYHFELKPKERISVSVVQFRSNISNCVTFLDPLLRRYDCKFKNGRHSSNSFIPYRHSFLSFTESSASSLVYIGCICRKDPSLTPSFISSSFEYPSKMTMTFDVSGMMAFEDFDDFYFEVRFRFIPPNDTEKECSVLPESLNKNRTHGGELTFQATLPHSPFIEERLLRCRWILQSSSPETYLYLQLRGRPCDNTQLRDDYNRVVLYSSGNNGIMYPKTVLCLSSTTDSSNSQSEIYDFFSSSWHHNDTTYHHLAQRESFLHSFSYYDKNQTISDKVIVEFVAFKKGILLIRWLEVTRPTSKPLNGEVNADESWTLRNVNCLHECPELSACINPELWCDGVVHCPHSGFDESSENCQQTVTLYILISIGSLIICIAVGLAAFLLFRHYAEQRHSHQQTHPANVIHRHPPPHCLQHNQSHDLVSKNFPSASPVFMMGGGSVKKKKKNKDDFVRHIQTVEVRFPDIHM</sequence>
<keyword evidence="4" id="KW-0812">Transmembrane</keyword>
<keyword evidence="7" id="KW-1185">Reference proteome</keyword>
<feature type="disulfide bond" evidence="2">
    <location>
        <begin position="109"/>
        <end position="127"/>
    </location>
</feature>
<dbReference type="SUPFAM" id="SSF57424">
    <property type="entry name" value="LDL receptor-like module"/>
    <property type="match status" value="1"/>
</dbReference>
<keyword evidence="1 2" id="KW-1015">Disulfide bond</keyword>
<comment type="caution">
    <text evidence="6">The sequence shown here is derived from an EMBL/GenBank/DDBJ whole genome shotgun (WGS) entry which is preliminary data.</text>
</comment>
<dbReference type="SUPFAM" id="SSF49854">
    <property type="entry name" value="Spermadhesin, CUB domain"/>
    <property type="match status" value="1"/>
</dbReference>
<feature type="disulfide bond" evidence="2">
    <location>
        <begin position="102"/>
        <end position="114"/>
    </location>
</feature>
<dbReference type="CDD" id="cd00041">
    <property type="entry name" value="CUB"/>
    <property type="match status" value="1"/>
</dbReference>
<evidence type="ECO:0000313" key="7">
    <source>
        <dbReference type="Proteomes" id="UP000807504"/>
    </source>
</evidence>
<accession>A0A8T0FX47</accession>
<feature type="domain" description="CUB" evidence="5">
    <location>
        <begin position="356"/>
        <end position="503"/>
    </location>
</feature>
<evidence type="ECO:0000313" key="6">
    <source>
        <dbReference type="EMBL" id="KAF8795302.1"/>
    </source>
</evidence>
<dbReference type="CDD" id="cd00112">
    <property type="entry name" value="LDLa"/>
    <property type="match status" value="1"/>
</dbReference>
<evidence type="ECO:0000256" key="1">
    <source>
        <dbReference type="ARBA" id="ARBA00023157"/>
    </source>
</evidence>
<proteinExistence type="predicted"/>
<feature type="compositionally biased region" description="Basic and acidic residues" evidence="3">
    <location>
        <begin position="1"/>
        <end position="10"/>
    </location>
</feature>
<dbReference type="InterPro" id="IPR000859">
    <property type="entry name" value="CUB_dom"/>
</dbReference>
<dbReference type="Proteomes" id="UP000807504">
    <property type="component" value="Unassembled WGS sequence"/>
</dbReference>
<keyword evidence="4" id="KW-1133">Transmembrane helix</keyword>
<keyword evidence="4" id="KW-0472">Membrane</keyword>
<dbReference type="InterPro" id="IPR036055">
    <property type="entry name" value="LDL_receptor-like_sf"/>
</dbReference>
<dbReference type="PROSITE" id="PS01209">
    <property type="entry name" value="LDLRA_1"/>
    <property type="match status" value="1"/>
</dbReference>
<feature type="region of interest" description="Disordered" evidence="3">
    <location>
        <begin position="1"/>
        <end position="35"/>
    </location>
</feature>
<protein>
    <recommendedName>
        <fullName evidence="5">CUB domain-containing protein</fullName>
    </recommendedName>
</protein>
<dbReference type="Gene3D" id="2.60.120.290">
    <property type="entry name" value="Spermadhesin, CUB domain"/>
    <property type="match status" value="1"/>
</dbReference>
<dbReference type="InterPro" id="IPR053207">
    <property type="entry name" value="Non-NMDA_GluR_Accessory"/>
</dbReference>
<dbReference type="PANTHER" id="PTHR47537:SF3">
    <property type="entry name" value="CUB DOMAIN-CONTAINING PROTEIN"/>
    <property type="match status" value="1"/>
</dbReference>
<dbReference type="PROSITE" id="PS50068">
    <property type="entry name" value="LDLRA_2"/>
    <property type="match status" value="1"/>
</dbReference>
<dbReference type="InterPro" id="IPR023415">
    <property type="entry name" value="LDLR_class-A_CS"/>
</dbReference>
<dbReference type="Gene3D" id="4.10.400.10">
    <property type="entry name" value="Low-density Lipoprotein Receptor"/>
    <property type="match status" value="1"/>
</dbReference>
<dbReference type="InterPro" id="IPR035914">
    <property type="entry name" value="Sperma_CUB_dom_sf"/>
</dbReference>
<reference evidence="6" key="1">
    <citation type="journal article" date="2020" name="bioRxiv">
        <title>Chromosome-level reference genome of the European wasp spider Argiope bruennichi: a resource for studies on range expansion and evolutionary adaptation.</title>
        <authorList>
            <person name="Sheffer M.M."/>
            <person name="Hoppe A."/>
            <person name="Krehenwinkel H."/>
            <person name="Uhl G."/>
            <person name="Kuss A.W."/>
            <person name="Jensen L."/>
            <person name="Jensen C."/>
            <person name="Gillespie R.G."/>
            <person name="Hoff K.J."/>
            <person name="Prost S."/>
        </authorList>
    </citation>
    <scope>NUCLEOTIDE SEQUENCE</scope>
</reference>
<evidence type="ECO:0000256" key="2">
    <source>
        <dbReference type="PROSITE-ProRule" id="PRU00124"/>
    </source>
</evidence>
<evidence type="ECO:0000259" key="5">
    <source>
        <dbReference type="PROSITE" id="PS01180"/>
    </source>
</evidence>
<name>A0A8T0FX47_ARGBR</name>
<dbReference type="PROSITE" id="PS01180">
    <property type="entry name" value="CUB"/>
    <property type="match status" value="1"/>
</dbReference>
<feature type="transmembrane region" description="Helical" evidence="4">
    <location>
        <begin position="1100"/>
        <end position="1123"/>
    </location>
</feature>
<dbReference type="InterPro" id="IPR056707">
    <property type="entry name" value="DUF7805"/>
</dbReference>
<evidence type="ECO:0000256" key="4">
    <source>
        <dbReference type="SAM" id="Phobius"/>
    </source>
</evidence>
<dbReference type="AlphaFoldDB" id="A0A8T0FX47"/>
<dbReference type="EMBL" id="JABXBU010000002">
    <property type="protein sequence ID" value="KAF8795302.1"/>
    <property type="molecule type" value="Genomic_DNA"/>
</dbReference>
<dbReference type="SMART" id="SM00192">
    <property type="entry name" value="LDLa"/>
    <property type="match status" value="2"/>
</dbReference>